<dbReference type="STRING" id="246199.CUS_7149"/>
<gene>
    <name evidence="3" type="ORF">CUS_7149</name>
</gene>
<keyword evidence="4" id="KW-1185">Reference proteome</keyword>
<dbReference type="EMBL" id="ADKM02000091">
    <property type="protein sequence ID" value="EGC02700.1"/>
    <property type="molecule type" value="Genomic_DNA"/>
</dbReference>
<feature type="region of interest" description="Disordered" evidence="1">
    <location>
        <begin position="26"/>
        <end position="67"/>
    </location>
</feature>
<sequence length="505" mass="55433">MANLKKLLAGAMALCMAGAMFASCGPEESKNDSKSGNTNAGTNDNKGGEEGGNEGGNEGGDAAGDLKEEKLPNIPQNVEGSDASKKVLKIYTWNDEFKSRLRAFYPEYDAEKSGYSIGADGADVVGEHEYLKDGTEIVWVTTPSADNAYQNKLDEDLAKQADSDDKIDMFLIEADYALKYVNGPYVKPVTDLGLTDADLADQYQYTKDIVTDSNGVLEGVSWQATPGLFAYRRDIAKEVLGTDDPTEVQAQLSDWDKFNEVAKKMKDAGYFMLSGYDDAYRTFSNNVSHAWVNSNYEIVVDDNLMKWVDQTKDYTDNGYNNGTSLWDDQWNADQSSAGKVFGFFYSTWGINFTLAGNAGDELQGQYAVCEGPQAYYWGGTWICAADGTDNPDTVADIMKALTCNKDIMLDITKKTQDYTNNKSAMEELAKDFSSEFLGGQNHIALFTAAAPNIDASKAGPYDQGLNESFQAAFKDYFLGSVDKETALQNFYKAAQEKYPDLKVAK</sequence>
<feature type="compositionally biased region" description="Polar residues" evidence="1">
    <location>
        <begin position="34"/>
        <end position="45"/>
    </location>
</feature>
<protein>
    <submittedName>
        <fullName evidence="3">Putative lipoprotein</fullName>
    </submittedName>
</protein>
<evidence type="ECO:0000256" key="1">
    <source>
        <dbReference type="SAM" id="MobiDB-lite"/>
    </source>
</evidence>
<accession>E9SDG3</accession>
<name>E9SDG3_RUMAL</name>
<comment type="caution">
    <text evidence="3">The sequence shown here is derived from an EMBL/GenBank/DDBJ whole genome shotgun (WGS) entry which is preliminary data.</text>
</comment>
<dbReference type="Proteomes" id="UP000004259">
    <property type="component" value="Unassembled WGS sequence"/>
</dbReference>
<keyword evidence="2" id="KW-0732">Signal</keyword>
<dbReference type="RefSeq" id="WP_002850720.1">
    <property type="nucleotide sequence ID" value="NZ_ADKM02000091.1"/>
</dbReference>
<proteinExistence type="predicted"/>
<organism evidence="3 4">
    <name type="scientific">Ruminococcus albus 8</name>
    <dbReference type="NCBI Taxonomy" id="246199"/>
    <lineage>
        <taxon>Bacteria</taxon>
        <taxon>Bacillati</taxon>
        <taxon>Bacillota</taxon>
        <taxon>Clostridia</taxon>
        <taxon>Eubacteriales</taxon>
        <taxon>Oscillospiraceae</taxon>
        <taxon>Ruminococcus</taxon>
    </lineage>
</organism>
<dbReference type="PROSITE" id="PS51257">
    <property type="entry name" value="PROKAR_LIPOPROTEIN"/>
    <property type="match status" value="1"/>
</dbReference>
<dbReference type="PANTHER" id="PTHR43649:SF12">
    <property type="entry name" value="DIACETYLCHITOBIOSE BINDING PROTEIN DASA"/>
    <property type="match status" value="1"/>
</dbReference>
<reference evidence="3 4" key="1">
    <citation type="submission" date="2011-02" db="EMBL/GenBank/DDBJ databases">
        <authorList>
            <person name="Nelson K.E."/>
            <person name="Sutton G."/>
            <person name="Torralba M."/>
            <person name="Durkin S."/>
            <person name="Harkins D."/>
            <person name="Montgomery R."/>
            <person name="Ziemer C."/>
            <person name="Klaassens E."/>
            <person name="Ocuiv P."/>
            <person name="Morrison M."/>
        </authorList>
    </citation>
    <scope>NUCLEOTIDE SEQUENCE [LARGE SCALE GENOMIC DNA]</scope>
    <source>
        <strain evidence="3 4">8</strain>
    </source>
</reference>
<feature type="compositionally biased region" description="Gly residues" evidence="1">
    <location>
        <begin position="53"/>
        <end position="62"/>
    </location>
</feature>
<feature type="chain" id="PRO_5003243592" evidence="2">
    <location>
        <begin position="23"/>
        <end position="505"/>
    </location>
</feature>
<dbReference type="eggNOG" id="COG1653">
    <property type="taxonomic scope" value="Bacteria"/>
</dbReference>
<dbReference type="OrthoDB" id="55273at2"/>
<feature type="signal peptide" evidence="2">
    <location>
        <begin position="1"/>
        <end position="22"/>
    </location>
</feature>
<dbReference type="Gene3D" id="3.40.190.10">
    <property type="entry name" value="Periplasmic binding protein-like II"/>
    <property type="match status" value="1"/>
</dbReference>
<dbReference type="PANTHER" id="PTHR43649">
    <property type="entry name" value="ARABINOSE-BINDING PROTEIN-RELATED"/>
    <property type="match status" value="1"/>
</dbReference>
<dbReference type="AlphaFoldDB" id="E9SDG3"/>
<evidence type="ECO:0000313" key="4">
    <source>
        <dbReference type="Proteomes" id="UP000004259"/>
    </source>
</evidence>
<keyword evidence="3" id="KW-0449">Lipoprotein</keyword>
<dbReference type="SUPFAM" id="SSF53850">
    <property type="entry name" value="Periplasmic binding protein-like II"/>
    <property type="match status" value="1"/>
</dbReference>
<evidence type="ECO:0000256" key="2">
    <source>
        <dbReference type="SAM" id="SignalP"/>
    </source>
</evidence>
<dbReference type="InterPro" id="IPR050490">
    <property type="entry name" value="Bact_solute-bd_prot1"/>
</dbReference>
<evidence type="ECO:0000313" key="3">
    <source>
        <dbReference type="EMBL" id="EGC02700.1"/>
    </source>
</evidence>